<dbReference type="RefSeq" id="WP_268147903.1">
    <property type="nucleotide sequence ID" value="NZ_JAPPUW010000003.1"/>
</dbReference>
<evidence type="ECO:0000313" key="2">
    <source>
        <dbReference type="Proteomes" id="UP001152766"/>
    </source>
</evidence>
<organism evidence="1 2">
    <name type="scientific">Pelomonas aquatica</name>
    <dbReference type="NCBI Taxonomy" id="431058"/>
    <lineage>
        <taxon>Bacteria</taxon>
        <taxon>Pseudomonadati</taxon>
        <taxon>Pseudomonadota</taxon>
        <taxon>Betaproteobacteria</taxon>
        <taxon>Burkholderiales</taxon>
        <taxon>Sphaerotilaceae</taxon>
        <taxon>Roseateles</taxon>
    </lineage>
</organism>
<dbReference type="Proteomes" id="UP001152766">
    <property type="component" value="Unassembled WGS sequence"/>
</dbReference>
<protein>
    <submittedName>
        <fullName evidence="1">Uncharacterized protein</fullName>
    </submittedName>
</protein>
<dbReference type="EMBL" id="SGUG01000016">
    <property type="protein sequence ID" value="MDG0863214.1"/>
    <property type="molecule type" value="Genomic_DNA"/>
</dbReference>
<accession>A0A9X4LIC3</accession>
<keyword evidence="2" id="KW-1185">Reference proteome</keyword>
<proteinExistence type="predicted"/>
<gene>
    <name evidence="1" type="ORF">EXJ73_12120</name>
</gene>
<comment type="caution">
    <text evidence="1">The sequence shown here is derived from an EMBL/GenBank/DDBJ whole genome shotgun (WGS) entry which is preliminary data.</text>
</comment>
<sequence length="155" mass="17899">MAYPKQHLIALGFRDDYFGIEVKHLDPGEGFSQKASRALWQTVSYTDSEFFVQGTRARLKFAVLFSGMSFEKEVKLLNHLGQTFENDWALWHGLRQLANHANVGTLEIKGDRDAWTGWKIAFAGGRYFTRSHFDKECSYRLSNPRMVEKNRIGSF</sequence>
<evidence type="ECO:0000313" key="1">
    <source>
        <dbReference type="EMBL" id="MDG0863214.1"/>
    </source>
</evidence>
<name>A0A9X4LIC3_9BURK</name>
<dbReference type="AlphaFoldDB" id="A0A9X4LIC3"/>
<reference evidence="1" key="1">
    <citation type="submission" date="2019-02" db="EMBL/GenBank/DDBJ databases">
        <title>Draft genome of the type strain Pelomonas aquatica CCUG 52575T.</title>
        <authorList>
            <person name="Gomila M."/>
            <person name="Lalucat J."/>
        </authorList>
    </citation>
    <scope>NUCLEOTIDE SEQUENCE</scope>
    <source>
        <strain evidence="1">CCUG 52575</strain>
    </source>
</reference>